<dbReference type="GO" id="GO:0003937">
    <property type="term" value="F:IMP cyclohydrolase activity"/>
    <property type="evidence" value="ECO:0007669"/>
    <property type="project" value="InterPro"/>
</dbReference>
<dbReference type="Pfam" id="PF02142">
    <property type="entry name" value="MGS"/>
    <property type="match status" value="1"/>
</dbReference>
<keyword evidence="1" id="KW-0808">Transferase</keyword>
<evidence type="ECO:0000256" key="4">
    <source>
        <dbReference type="ARBA" id="ARBA00023268"/>
    </source>
</evidence>
<dbReference type="GO" id="GO:0006189">
    <property type="term" value="P:'de novo' IMP biosynthetic process"/>
    <property type="evidence" value="ECO:0007669"/>
    <property type="project" value="TreeGrafter"/>
</dbReference>
<dbReference type="Gene3D" id="3.40.50.1380">
    <property type="entry name" value="Methylglyoxal synthase-like domain"/>
    <property type="match status" value="1"/>
</dbReference>
<dbReference type="SUPFAM" id="SSF52335">
    <property type="entry name" value="Methylglyoxal synthase-like"/>
    <property type="match status" value="1"/>
</dbReference>
<feature type="domain" description="MGS-like" evidence="5">
    <location>
        <begin position="1"/>
        <end position="135"/>
    </location>
</feature>
<evidence type="ECO:0000256" key="3">
    <source>
        <dbReference type="ARBA" id="ARBA00022801"/>
    </source>
</evidence>
<keyword evidence="3 6" id="KW-0378">Hydrolase</keyword>
<keyword evidence="2" id="KW-0658">Purine biosynthesis</keyword>
<sequence length="188" mass="20686">MKHWAIISVWDKSGLKELAAALTEAGLGILSTARTAAVLRDAGIPVTEIAEWTGAPEILGGRVKTLHPKVAAGILCRRTEPGIEPVDVVVCNLYPFAEGLRQGLKVEEMVELIDIGGVTLLRAAAKNWEFVTPVPAPEYYPLVIEELRQNRQVRRQVRLELAGAAFELTSEYDRLIAGYLKQLLTDCR</sequence>
<dbReference type="EMBL" id="DSKA01000043">
    <property type="protein sequence ID" value="HEE18028.1"/>
    <property type="molecule type" value="Genomic_DNA"/>
</dbReference>
<dbReference type="InterPro" id="IPR002695">
    <property type="entry name" value="PurH-like"/>
</dbReference>
<dbReference type="PANTHER" id="PTHR11692">
    <property type="entry name" value="BIFUNCTIONAL PURINE BIOSYNTHESIS PROTEIN PURH"/>
    <property type="match status" value="1"/>
</dbReference>
<accession>A0A7C1ND67</accession>
<evidence type="ECO:0000259" key="5">
    <source>
        <dbReference type="PROSITE" id="PS51855"/>
    </source>
</evidence>
<evidence type="ECO:0000313" key="6">
    <source>
        <dbReference type="EMBL" id="HEA86598.1"/>
    </source>
</evidence>
<dbReference type="CDD" id="cd01421">
    <property type="entry name" value="IMPCH"/>
    <property type="match status" value="1"/>
</dbReference>
<name>A0A7C1ND67_UNCW3</name>
<organism evidence="6">
    <name type="scientific">candidate division WOR-3 bacterium</name>
    <dbReference type="NCBI Taxonomy" id="2052148"/>
    <lineage>
        <taxon>Bacteria</taxon>
        <taxon>Bacteria division WOR-3</taxon>
    </lineage>
</organism>
<evidence type="ECO:0000256" key="2">
    <source>
        <dbReference type="ARBA" id="ARBA00022755"/>
    </source>
</evidence>
<evidence type="ECO:0000313" key="7">
    <source>
        <dbReference type="EMBL" id="HEE18028.1"/>
    </source>
</evidence>
<dbReference type="GO" id="GO:0004643">
    <property type="term" value="F:phosphoribosylaminoimidazolecarboxamide formyltransferase activity"/>
    <property type="evidence" value="ECO:0007669"/>
    <property type="project" value="InterPro"/>
</dbReference>
<dbReference type="InterPro" id="IPR011607">
    <property type="entry name" value="MGS-like_dom"/>
</dbReference>
<dbReference type="InterPro" id="IPR036914">
    <property type="entry name" value="MGS-like_dom_sf"/>
</dbReference>
<comment type="caution">
    <text evidence="6">The sequence shown here is derived from an EMBL/GenBank/DDBJ whole genome shotgun (WGS) entry which is preliminary data.</text>
</comment>
<proteinExistence type="predicted"/>
<reference evidence="6" key="1">
    <citation type="journal article" date="2020" name="mSystems">
        <title>Genome- and Community-Level Interaction Insights into Carbon Utilization and Element Cycling Functions of Hydrothermarchaeota in Hydrothermal Sediment.</title>
        <authorList>
            <person name="Zhou Z."/>
            <person name="Liu Y."/>
            <person name="Xu W."/>
            <person name="Pan J."/>
            <person name="Luo Z.H."/>
            <person name="Li M."/>
        </authorList>
    </citation>
    <scope>NUCLEOTIDE SEQUENCE [LARGE SCALE GENOMIC DNA]</scope>
    <source>
        <strain evidence="7">SpSt-236</strain>
        <strain evidence="6">SpSt-265</strain>
    </source>
</reference>
<dbReference type="PANTHER" id="PTHR11692:SF0">
    <property type="entry name" value="BIFUNCTIONAL PURINE BIOSYNTHESIS PROTEIN ATIC"/>
    <property type="match status" value="1"/>
</dbReference>
<dbReference type="EMBL" id="DSLG01000002">
    <property type="protein sequence ID" value="HEA86598.1"/>
    <property type="molecule type" value="Genomic_DNA"/>
</dbReference>
<dbReference type="AlphaFoldDB" id="A0A7C1ND67"/>
<gene>
    <name evidence="7" type="ORF">ENP62_00550</name>
    <name evidence="6" type="ORF">ENP94_01130</name>
</gene>
<evidence type="ECO:0000256" key="1">
    <source>
        <dbReference type="ARBA" id="ARBA00022679"/>
    </source>
</evidence>
<dbReference type="GO" id="GO:0005829">
    <property type="term" value="C:cytosol"/>
    <property type="evidence" value="ECO:0007669"/>
    <property type="project" value="TreeGrafter"/>
</dbReference>
<dbReference type="SMART" id="SM00851">
    <property type="entry name" value="MGS"/>
    <property type="match status" value="1"/>
</dbReference>
<dbReference type="PROSITE" id="PS51855">
    <property type="entry name" value="MGS"/>
    <property type="match status" value="1"/>
</dbReference>
<protein>
    <submittedName>
        <fullName evidence="6">IMP cyclohydrolase</fullName>
    </submittedName>
</protein>
<dbReference type="Pfam" id="PF01808">
    <property type="entry name" value="AICARFT_IMPCHas"/>
    <property type="match status" value="1"/>
</dbReference>
<dbReference type="FunFam" id="3.40.50.1380:FF:000001">
    <property type="entry name" value="Bifunctional purine biosynthesis protein PurH"/>
    <property type="match status" value="1"/>
</dbReference>
<keyword evidence="4" id="KW-0511">Multifunctional enzyme</keyword>